<dbReference type="STRING" id="91360.SAMN05660330_00962"/>
<dbReference type="RefSeq" id="WP_245694993.1">
    <property type="nucleotide sequence ID" value="NZ_FNJI01000005.1"/>
</dbReference>
<dbReference type="GO" id="GO:0008253">
    <property type="term" value="F:5'-nucleotidase activity"/>
    <property type="evidence" value="ECO:0007669"/>
    <property type="project" value="InterPro"/>
</dbReference>
<evidence type="ECO:0000313" key="4">
    <source>
        <dbReference type="Proteomes" id="UP000199073"/>
    </source>
</evidence>
<dbReference type="InterPro" id="IPR010708">
    <property type="entry name" value="5'(3')-deoxyribonucleotidase"/>
</dbReference>
<dbReference type="InterPro" id="IPR052419">
    <property type="entry name" value="5_3-deoxyribonucleotidase-like"/>
</dbReference>
<dbReference type="AlphaFoldDB" id="A0A1H0M2U8"/>
<name>A0A1H0M2U8_9BACT</name>
<dbReference type="Gene3D" id="3.40.50.1000">
    <property type="entry name" value="HAD superfamily/HAD-like"/>
    <property type="match status" value="1"/>
</dbReference>
<dbReference type="Proteomes" id="UP000199073">
    <property type="component" value="Unassembled WGS sequence"/>
</dbReference>
<dbReference type="GO" id="GO:0009264">
    <property type="term" value="P:deoxyribonucleotide catabolic process"/>
    <property type="evidence" value="ECO:0007669"/>
    <property type="project" value="InterPro"/>
</dbReference>
<organism evidence="3 4">
    <name type="scientific">Desulforhopalus singaporensis</name>
    <dbReference type="NCBI Taxonomy" id="91360"/>
    <lineage>
        <taxon>Bacteria</taxon>
        <taxon>Pseudomonadati</taxon>
        <taxon>Thermodesulfobacteriota</taxon>
        <taxon>Desulfobulbia</taxon>
        <taxon>Desulfobulbales</taxon>
        <taxon>Desulfocapsaceae</taxon>
        <taxon>Desulforhopalus</taxon>
    </lineage>
</organism>
<feature type="active site" description="Proton donor" evidence="2">
    <location>
        <position position="27"/>
    </location>
</feature>
<feature type="active site" description="Nucleophile" evidence="2">
    <location>
        <position position="25"/>
    </location>
</feature>
<evidence type="ECO:0000256" key="1">
    <source>
        <dbReference type="ARBA" id="ARBA00009589"/>
    </source>
</evidence>
<accession>A0A1H0M2U8</accession>
<evidence type="ECO:0000313" key="3">
    <source>
        <dbReference type="EMBL" id="SDO74769.1"/>
    </source>
</evidence>
<dbReference type="InterPro" id="IPR036412">
    <property type="entry name" value="HAD-like_sf"/>
</dbReference>
<comment type="similarity">
    <text evidence="1">Belongs to the 5'(3')-deoxyribonucleotidase family.</text>
</comment>
<sequence>MKMVDGNFATPLSARKIKVSEIGFDFDGVIADTAEAFIRLSCEDYGYCDFTRKDITNFELENCVNMPMEIVERIFTQILEDSLGANLQPMAGALRALDRLTAGGQVTIITARSRTEPVIDWLTHHCKADTANRITVVATGDHDDKVRHVKARRITYFVDDRAATCNQLAKAGIVPIVFTQPWNAGKHALYAVDGWEELLDLIDSAR</sequence>
<dbReference type="InterPro" id="IPR023214">
    <property type="entry name" value="HAD_sf"/>
</dbReference>
<proteinExistence type="inferred from homology"/>
<dbReference type="PANTHER" id="PTHR35134:SF2">
    <property type="entry name" value="NUCLEOTIDASE YQFW-RELATED"/>
    <property type="match status" value="1"/>
</dbReference>
<dbReference type="SUPFAM" id="SSF56784">
    <property type="entry name" value="HAD-like"/>
    <property type="match status" value="1"/>
</dbReference>
<dbReference type="EMBL" id="FNJI01000005">
    <property type="protein sequence ID" value="SDO74769.1"/>
    <property type="molecule type" value="Genomic_DNA"/>
</dbReference>
<keyword evidence="4" id="KW-1185">Reference proteome</keyword>
<dbReference type="Pfam" id="PF06941">
    <property type="entry name" value="NT5C"/>
    <property type="match status" value="1"/>
</dbReference>
<dbReference type="PANTHER" id="PTHR35134">
    <property type="entry name" value="NUCLEOTIDASE YQFW-RELATED"/>
    <property type="match status" value="1"/>
</dbReference>
<protein>
    <recommendedName>
        <fullName evidence="5">Haloacid dehalogenase</fullName>
    </recommendedName>
</protein>
<evidence type="ECO:0008006" key="5">
    <source>
        <dbReference type="Google" id="ProtNLM"/>
    </source>
</evidence>
<evidence type="ECO:0000256" key="2">
    <source>
        <dbReference type="PIRSR" id="PIRSR610708-1"/>
    </source>
</evidence>
<reference evidence="3 4" key="1">
    <citation type="submission" date="2016-10" db="EMBL/GenBank/DDBJ databases">
        <authorList>
            <person name="de Groot N.N."/>
        </authorList>
    </citation>
    <scope>NUCLEOTIDE SEQUENCE [LARGE SCALE GENOMIC DNA]</scope>
    <source>
        <strain evidence="3 4">DSM 12130</strain>
    </source>
</reference>
<gene>
    <name evidence="3" type="ORF">SAMN05660330_00962</name>
</gene>